<keyword evidence="2" id="KW-1185">Reference proteome</keyword>
<reference evidence="1" key="1">
    <citation type="journal article" date="2020" name="Fungal Divers.">
        <title>Resolving the Mortierellaceae phylogeny through synthesis of multi-gene phylogenetics and phylogenomics.</title>
        <authorList>
            <person name="Vandepol N."/>
            <person name="Liber J."/>
            <person name="Desiro A."/>
            <person name="Na H."/>
            <person name="Kennedy M."/>
            <person name="Barry K."/>
            <person name="Grigoriev I.V."/>
            <person name="Miller A.N."/>
            <person name="O'Donnell K."/>
            <person name="Stajich J.E."/>
            <person name="Bonito G."/>
        </authorList>
    </citation>
    <scope>NUCLEOTIDE SEQUENCE</scope>
    <source>
        <strain evidence="1">NRRL 2769</strain>
    </source>
</reference>
<comment type="caution">
    <text evidence="1">The sequence shown here is derived from an EMBL/GenBank/DDBJ whole genome shotgun (WGS) entry which is preliminary data.</text>
</comment>
<gene>
    <name evidence="1" type="ORF">BGZ80_007177</name>
</gene>
<dbReference type="EMBL" id="JAAAID010000363">
    <property type="protein sequence ID" value="KAG0018429.1"/>
    <property type="molecule type" value="Genomic_DNA"/>
</dbReference>
<dbReference type="AlphaFoldDB" id="A0A9P6T1J7"/>
<dbReference type="Proteomes" id="UP000703661">
    <property type="component" value="Unassembled WGS sequence"/>
</dbReference>
<sequence length="144" mass="15906">MNKSKLLTLVVKRKADLMEKNKSKELEGKITDIIEYLLCRLIISPEMRSGDSFSEAEVVVTEESSVNDGNLSRAGPMDAFLHAVKQPRVFGPTAFDDLLVRFVVTTKQSFSIVGNPAFKDLLNHATMAEMSQAKLPSDDAMATK</sequence>
<protein>
    <submittedName>
        <fullName evidence="1">Uncharacterized protein</fullName>
    </submittedName>
</protein>
<accession>A0A9P6T1J7</accession>
<name>A0A9P6T1J7_9FUNG</name>
<feature type="non-terminal residue" evidence="1">
    <location>
        <position position="1"/>
    </location>
</feature>
<evidence type="ECO:0000313" key="2">
    <source>
        <dbReference type="Proteomes" id="UP000703661"/>
    </source>
</evidence>
<evidence type="ECO:0000313" key="1">
    <source>
        <dbReference type="EMBL" id="KAG0018429.1"/>
    </source>
</evidence>
<organism evidence="1 2">
    <name type="scientific">Entomortierella chlamydospora</name>
    <dbReference type="NCBI Taxonomy" id="101097"/>
    <lineage>
        <taxon>Eukaryota</taxon>
        <taxon>Fungi</taxon>
        <taxon>Fungi incertae sedis</taxon>
        <taxon>Mucoromycota</taxon>
        <taxon>Mortierellomycotina</taxon>
        <taxon>Mortierellomycetes</taxon>
        <taxon>Mortierellales</taxon>
        <taxon>Mortierellaceae</taxon>
        <taxon>Entomortierella</taxon>
    </lineage>
</organism>
<proteinExistence type="predicted"/>